<organism evidence="4 5">
    <name type="scientific">Virgisporangium aliadipatigenens</name>
    <dbReference type="NCBI Taxonomy" id="741659"/>
    <lineage>
        <taxon>Bacteria</taxon>
        <taxon>Bacillati</taxon>
        <taxon>Actinomycetota</taxon>
        <taxon>Actinomycetes</taxon>
        <taxon>Micromonosporales</taxon>
        <taxon>Micromonosporaceae</taxon>
        <taxon>Virgisporangium</taxon>
    </lineage>
</organism>
<evidence type="ECO:0000256" key="2">
    <source>
        <dbReference type="SAM" id="MobiDB-lite"/>
    </source>
</evidence>
<dbReference type="PANTHER" id="PTHR21666">
    <property type="entry name" value="PEPTIDASE-RELATED"/>
    <property type="match status" value="1"/>
</dbReference>
<dbReference type="PANTHER" id="PTHR21666:SF289">
    <property type="entry name" value="L-ALA--D-GLU ENDOPEPTIDASE"/>
    <property type="match status" value="1"/>
</dbReference>
<dbReference type="Gene3D" id="2.70.70.10">
    <property type="entry name" value="Glucose Permease (Domain IIA)"/>
    <property type="match status" value="1"/>
</dbReference>
<evidence type="ECO:0000313" key="4">
    <source>
        <dbReference type="EMBL" id="GIJ45799.1"/>
    </source>
</evidence>
<feature type="domain" description="M23ase beta-sheet core" evidence="3">
    <location>
        <begin position="93"/>
        <end position="187"/>
    </location>
</feature>
<proteinExistence type="predicted"/>
<keyword evidence="1" id="KW-0732">Signal</keyword>
<dbReference type="GO" id="GO:0004222">
    <property type="term" value="F:metalloendopeptidase activity"/>
    <property type="evidence" value="ECO:0007669"/>
    <property type="project" value="TreeGrafter"/>
</dbReference>
<feature type="region of interest" description="Disordered" evidence="2">
    <location>
        <begin position="36"/>
        <end position="56"/>
    </location>
</feature>
<sequence length="206" mass="20771">MRLLIVLSLLILVELPGLTHTGRASPVGTAVAVPVSHTSASGGAPETAPLPAADPAASVSFRRGPGGAFRWPLDGTPTVVRPFAPPPEPWLPGHRGADLAGAPGAVVRAAGAGTVTFAGNVAGVGVVSVEHPGGLRTTYQPLVVTVVAGQAVEAGAPLGTLLAGHEGCPVEACLHWGLRRGDVYLDPLALFGTARVRLLPLRRVAA</sequence>
<dbReference type="InterPro" id="IPR050570">
    <property type="entry name" value="Cell_wall_metabolism_enzyme"/>
</dbReference>
<dbReference type="InterPro" id="IPR011055">
    <property type="entry name" value="Dup_hybrid_motif"/>
</dbReference>
<evidence type="ECO:0000256" key="1">
    <source>
        <dbReference type="ARBA" id="ARBA00022729"/>
    </source>
</evidence>
<dbReference type="SUPFAM" id="SSF51261">
    <property type="entry name" value="Duplicated hybrid motif"/>
    <property type="match status" value="1"/>
</dbReference>
<name>A0A8J3YIC1_9ACTN</name>
<dbReference type="InterPro" id="IPR016047">
    <property type="entry name" value="M23ase_b-sheet_dom"/>
</dbReference>
<dbReference type="Pfam" id="PF01551">
    <property type="entry name" value="Peptidase_M23"/>
    <property type="match status" value="1"/>
</dbReference>
<dbReference type="Proteomes" id="UP000619260">
    <property type="component" value="Unassembled WGS sequence"/>
</dbReference>
<evidence type="ECO:0000259" key="3">
    <source>
        <dbReference type="Pfam" id="PF01551"/>
    </source>
</evidence>
<comment type="caution">
    <text evidence="4">The sequence shown here is derived from an EMBL/GenBank/DDBJ whole genome shotgun (WGS) entry which is preliminary data.</text>
</comment>
<dbReference type="AlphaFoldDB" id="A0A8J3YIC1"/>
<gene>
    <name evidence="4" type="ORF">Val02_26850</name>
</gene>
<dbReference type="CDD" id="cd12797">
    <property type="entry name" value="M23_peptidase"/>
    <property type="match status" value="1"/>
</dbReference>
<keyword evidence="5" id="KW-1185">Reference proteome</keyword>
<reference evidence="4" key="1">
    <citation type="submission" date="2021-01" db="EMBL/GenBank/DDBJ databases">
        <title>Whole genome shotgun sequence of Virgisporangium aliadipatigenens NBRC 105644.</title>
        <authorList>
            <person name="Komaki H."/>
            <person name="Tamura T."/>
        </authorList>
    </citation>
    <scope>NUCLEOTIDE SEQUENCE</scope>
    <source>
        <strain evidence="4">NBRC 105644</strain>
    </source>
</reference>
<dbReference type="RefSeq" id="WP_203899340.1">
    <property type="nucleotide sequence ID" value="NZ_BOPF01000008.1"/>
</dbReference>
<accession>A0A8J3YIC1</accession>
<evidence type="ECO:0000313" key="5">
    <source>
        <dbReference type="Proteomes" id="UP000619260"/>
    </source>
</evidence>
<protein>
    <submittedName>
        <fullName evidence="4">Peptidase</fullName>
    </submittedName>
</protein>
<dbReference type="EMBL" id="BOPF01000008">
    <property type="protein sequence ID" value="GIJ45799.1"/>
    <property type="molecule type" value="Genomic_DNA"/>
</dbReference>